<proteinExistence type="predicted"/>
<accession>A0A0G1IF94</accession>
<gene>
    <name evidence="1" type="ORF">UW49_C0001G0034</name>
</gene>
<comment type="caution">
    <text evidence="1">The sequence shown here is derived from an EMBL/GenBank/DDBJ whole genome shotgun (WGS) entry which is preliminary data.</text>
</comment>
<evidence type="ECO:0008006" key="3">
    <source>
        <dbReference type="Google" id="ProtNLM"/>
    </source>
</evidence>
<sequence length="383" mass="44836">MQLFLTIFFFFLIIEWLLRIIARLKKTFFVKEVFRKDFLAEEYQDYIRRVEDWTKPMFYYLPIGLRLFNLKNPIPGRVENNSLGFRCPEFTPPDPDTLRIALLGGSAAWGSGASDNSATIAGQLEKMLNQNRSFLGTYKKAQCYNLAQINGYQTQDILTLLFFCNKIKPNIVISFTGWNELVAMETMKKEILEKYEVFYMSEMEGWEPINIAGNKTKLLKDALIAWLKEHSELARLTEKYALRSGEIRRSMPIDKMIEVGTVLFKNHLKILHAVCRAYNARHLQFLQPYLYRKKILAPEEQKIIHLYDDLRPAHRGKKTGDFLRSHNIYSSMLGEIQNSPDLFGQTHDLCDLFMEERDARFYTLVHLNDAGYNEVARKIHNFL</sequence>
<name>A0A0G1IF94_9BACT</name>
<dbReference type="InterPro" id="IPR036514">
    <property type="entry name" value="SGNH_hydro_sf"/>
</dbReference>
<evidence type="ECO:0000313" key="1">
    <source>
        <dbReference type="EMBL" id="KKT57850.1"/>
    </source>
</evidence>
<dbReference type="EMBL" id="LCIN01000001">
    <property type="protein sequence ID" value="KKT57850.1"/>
    <property type="molecule type" value="Genomic_DNA"/>
</dbReference>
<dbReference type="SUPFAM" id="SSF52266">
    <property type="entry name" value="SGNH hydrolase"/>
    <property type="match status" value="1"/>
</dbReference>
<dbReference type="AlphaFoldDB" id="A0A0G1IF94"/>
<organism evidence="1 2">
    <name type="scientific">Candidatus Giovannonibacteria bacterium GW2011_GWB1_44_23</name>
    <dbReference type="NCBI Taxonomy" id="1618652"/>
    <lineage>
        <taxon>Bacteria</taxon>
        <taxon>Candidatus Giovannoniibacteriota</taxon>
    </lineage>
</organism>
<dbReference type="Gene3D" id="3.40.50.1110">
    <property type="entry name" value="SGNH hydrolase"/>
    <property type="match status" value="1"/>
</dbReference>
<protein>
    <recommendedName>
        <fullName evidence="3">SGNH hydrolase-type esterase domain-containing protein</fullName>
    </recommendedName>
</protein>
<dbReference type="Proteomes" id="UP000033977">
    <property type="component" value="Unassembled WGS sequence"/>
</dbReference>
<evidence type="ECO:0000313" key="2">
    <source>
        <dbReference type="Proteomes" id="UP000033977"/>
    </source>
</evidence>
<reference evidence="1 2" key="1">
    <citation type="journal article" date="2015" name="Nature">
        <title>rRNA introns, odd ribosomes, and small enigmatic genomes across a large radiation of phyla.</title>
        <authorList>
            <person name="Brown C.T."/>
            <person name="Hug L.A."/>
            <person name="Thomas B.C."/>
            <person name="Sharon I."/>
            <person name="Castelle C.J."/>
            <person name="Singh A."/>
            <person name="Wilkins M.J."/>
            <person name="Williams K.H."/>
            <person name="Banfield J.F."/>
        </authorList>
    </citation>
    <scope>NUCLEOTIDE SEQUENCE [LARGE SCALE GENOMIC DNA]</scope>
</reference>